<dbReference type="InterPro" id="IPR000210">
    <property type="entry name" value="BTB/POZ_dom"/>
</dbReference>
<gene>
    <name evidence="4" type="primary">LOC111129058</name>
</gene>
<dbReference type="RefSeq" id="XP_022330840.1">
    <property type="nucleotide sequence ID" value="XM_022475132.1"/>
</dbReference>
<proteinExistence type="predicted"/>
<dbReference type="InterPro" id="IPR047934">
    <property type="entry name" value="BTBD7_BTB_POZ_first"/>
</dbReference>
<name>A0A8B8DSK9_CRAVI</name>
<dbReference type="GeneID" id="111129058"/>
<dbReference type="Gene3D" id="3.30.710.10">
    <property type="entry name" value="Potassium Channel Kv1.1, Chain A"/>
    <property type="match status" value="2"/>
</dbReference>
<dbReference type="SMART" id="SM00875">
    <property type="entry name" value="BACK"/>
    <property type="match status" value="1"/>
</dbReference>
<evidence type="ECO:0000313" key="3">
    <source>
        <dbReference type="Proteomes" id="UP000694844"/>
    </source>
</evidence>
<dbReference type="CDD" id="cd18489">
    <property type="entry name" value="BACK_BTBD7"/>
    <property type="match status" value="1"/>
</dbReference>
<feature type="domain" description="BTB" evidence="2">
    <location>
        <begin position="230"/>
        <end position="324"/>
    </location>
</feature>
<protein>
    <submittedName>
        <fullName evidence="4">BTB/POZ domain-containing protein 7-like</fullName>
    </submittedName>
</protein>
<evidence type="ECO:0000313" key="4">
    <source>
        <dbReference type="RefSeq" id="XP_022330840.1"/>
    </source>
</evidence>
<dbReference type="Pfam" id="PF00651">
    <property type="entry name" value="BTB"/>
    <property type="match status" value="2"/>
</dbReference>
<accession>A0A8B8DSK9</accession>
<feature type="region of interest" description="Disordered" evidence="1">
    <location>
        <begin position="716"/>
        <end position="742"/>
    </location>
</feature>
<feature type="domain" description="BTB" evidence="2">
    <location>
        <begin position="125"/>
        <end position="194"/>
    </location>
</feature>
<sequence>MGTNSSFPEGSPPGGRIQAFNRQTQAYNVSDSDLSVREKKKKASKLATLRKRLVRSRRHSRSMDYGKPLREMIATWSIRDLKALIQEYEVLVAVKELAMAANIARPPANSLKQDLAVLFDSKCCTDIDLVYKGACFPAHRAILSVRSPYFRDLLNRYPGIGCQIPVKLRTLGVDVALFAKLLWFLYTDEINSHDLRPEHQETLVKLANEFGVPNRLEDDLRVLLDSGNYSDAVLVFTCDGNCTDSSSENDAPCKSVLHELRCHKAILAARSPFFKNLLIRRARSGEDQGFHTQSKIVLDETIIPRRYARVLLNTIYQDTVDLSLILRGSASMCSLSEVQAIVAGRGHMTLIEESMEVYQIGQFLDFPVLSQGCEDIIAEGLSLDNLLSILSWSSEPHGSKWVRNQALHFIQEEFLQILHSSVLVELSREYLKEALSSDFLQAGELDILSGIIKWGETQLVKRLEEREPNLLSHTAHSISKKGVKKRDLNDDELKDILADLLPLIRTDHIIPYNSDVLNSAIKRGLVSRPPSHMIGDEGYMVQSTSWIRGKNTGLFVRPRLFGPYFEDSKTVLEERLSQGQDQEYGRVRTIQMSAIPDTLYMVEHSHYPSSYVNHPGCNTVDIIAGTIPVPDNATLHRMLQRERELQTSPTAQKALCLPLSDRRSVNHQLRLRTVREFGLPDSTVEVLQNTNSYYPPDPPPPQVLPAKSHSLKKYLISPRKRKQSPPLSKRNPVGNPTKPVQCVLPTCLSQGTSKETELSPCSDSALSDTMPDIAMASTSLSQIHLQDEFDLDIGDRGSHGTMYI</sequence>
<dbReference type="PROSITE" id="PS50097">
    <property type="entry name" value="BTB"/>
    <property type="match status" value="2"/>
</dbReference>
<dbReference type="AlphaFoldDB" id="A0A8B8DSK9"/>
<dbReference type="InterPro" id="IPR011705">
    <property type="entry name" value="BACK"/>
</dbReference>
<dbReference type="SUPFAM" id="SSF54695">
    <property type="entry name" value="POZ domain"/>
    <property type="match status" value="2"/>
</dbReference>
<dbReference type="InterPro" id="IPR047935">
    <property type="entry name" value="BTBD7_BTB_POZ_second"/>
</dbReference>
<dbReference type="PANTHER" id="PTHR16064:SF3">
    <property type="entry name" value="BTB_POZ DOMAIN-CONTAINING PROTEIN 7"/>
    <property type="match status" value="1"/>
</dbReference>
<keyword evidence="3" id="KW-1185">Reference proteome</keyword>
<dbReference type="Proteomes" id="UP000694844">
    <property type="component" value="Chromosome 4"/>
</dbReference>
<dbReference type="SMART" id="SM00225">
    <property type="entry name" value="BTB"/>
    <property type="match status" value="2"/>
</dbReference>
<dbReference type="InterPro" id="IPR042345">
    <property type="entry name" value="Btbd7"/>
</dbReference>
<dbReference type="InterPro" id="IPR047936">
    <property type="entry name" value="BTBD7_BACK"/>
</dbReference>
<dbReference type="PANTHER" id="PTHR16064">
    <property type="entry name" value="BTB POZ DOMAIN CONTAINING 7"/>
    <property type="match status" value="1"/>
</dbReference>
<dbReference type="OrthoDB" id="2347980at2759"/>
<dbReference type="CDD" id="cd18284">
    <property type="entry name" value="BTB2_POZ_BTBD7"/>
    <property type="match status" value="1"/>
</dbReference>
<dbReference type="Pfam" id="PF07707">
    <property type="entry name" value="BACK"/>
    <property type="match status" value="1"/>
</dbReference>
<dbReference type="CDD" id="cd18283">
    <property type="entry name" value="BTB1_POZ_BTBD7"/>
    <property type="match status" value="1"/>
</dbReference>
<evidence type="ECO:0000259" key="2">
    <source>
        <dbReference type="PROSITE" id="PS50097"/>
    </source>
</evidence>
<dbReference type="KEGG" id="cvn:111129058"/>
<dbReference type="InterPro" id="IPR011333">
    <property type="entry name" value="SKP1/BTB/POZ_sf"/>
</dbReference>
<dbReference type="Gene3D" id="1.25.40.420">
    <property type="match status" value="1"/>
</dbReference>
<reference evidence="4" key="1">
    <citation type="submission" date="2025-08" db="UniProtKB">
        <authorList>
            <consortium name="RefSeq"/>
        </authorList>
    </citation>
    <scope>IDENTIFICATION</scope>
    <source>
        <tissue evidence="4">Whole sample</tissue>
    </source>
</reference>
<evidence type="ECO:0000256" key="1">
    <source>
        <dbReference type="SAM" id="MobiDB-lite"/>
    </source>
</evidence>
<organism evidence="3 4">
    <name type="scientific">Crassostrea virginica</name>
    <name type="common">Eastern oyster</name>
    <dbReference type="NCBI Taxonomy" id="6565"/>
    <lineage>
        <taxon>Eukaryota</taxon>
        <taxon>Metazoa</taxon>
        <taxon>Spiralia</taxon>
        <taxon>Lophotrochozoa</taxon>
        <taxon>Mollusca</taxon>
        <taxon>Bivalvia</taxon>
        <taxon>Autobranchia</taxon>
        <taxon>Pteriomorphia</taxon>
        <taxon>Ostreida</taxon>
        <taxon>Ostreoidea</taxon>
        <taxon>Ostreidae</taxon>
        <taxon>Crassostrea</taxon>
    </lineage>
</organism>
<dbReference type="GO" id="GO:0061138">
    <property type="term" value="P:morphogenesis of a branching epithelium"/>
    <property type="evidence" value="ECO:0007669"/>
    <property type="project" value="InterPro"/>
</dbReference>